<evidence type="ECO:0000313" key="2">
    <source>
        <dbReference type="Proteomes" id="UP000828941"/>
    </source>
</evidence>
<proteinExistence type="predicted"/>
<dbReference type="EMBL" id="CM039429">
    <property type="protein sequence ID" value="KAI4347942.1"/>
    <property type="molecule type" value="Genomic_DNA"/>
</dbReference>
<gene>
    <name evidence="1" type="ORF">L6164_008713</name>
</gene>
<keyword evidence="2" id="KW-1185">Reference proteome</keyword>
<organism evidence="1 2">
    <name type="scientific">Bauhinia variegata</name>
    <name type="common">Purple orchid tree</name>
    <name type="synonym">Phanera variegata</name>
    <dbReference type="NCBI Taxonomy" id="167791"/>
    <lineage>
        <taxon>Eukaryota</taxon>
        <taxon>Viridiplantae</taxon>
        <taxon>Streptophyta</taxon>
        <taxon>Embryophyta</taxon>
        <taxon>Tracheophyta</taxon>
        <taxon>Spermatophyta</taxon>
        <taxon>Magnoliopsida</taxon>
        <taxon>eudicotyledons</taxon>
        <taxon>Gunneridae</taxon>
        <taxon>Pentapetalae</taxon>
        <taxon>rosids</taxon>
        <taxon>fabids</taxon>
        <taxon>Fabales</taxon>
        <taxon>Fabaceae</taxon>
        <taxon>Cercidoideae</taxon>
        <taxon>Cercideae</taxon>
        <taxon>Bauhiniinae</taxon>
        <taxon>Bauhinia</taxon>
    </lineage>
</organism>
<protein>
    <submittedName>
        <fullName evidence="1">Uncharacterized protein</fullName>
    </submittedName>
</protein>
<sequence length="526" mass="58174">MMSMFNSHPRPIWWVLTILLFAHALVFSSSNCFGSSITASSALAAADGTLNDEANALLRWKACYDNQSQALLSSWTGNSPCNWQGITCDLTKSVSHIDLSSLGLRGPLHTLNFSSLPNLISFHIFNNSFHGTIPRQVGKMSRMSSFQVHINNLSGVFPSEILQLPMLYELDLGANSFSGTFPQEIGTLKSLSYFSIYKCNFTGSLPISIGKLTNLSYLNLGENQLSGPIPKEIGKLSKLTDLLLLSNNFFGGIPSTIGQVVAVKKLHSVTNGEMSNLKAFKNEVQALTEIRHRNIVKLFGFCSHSQYSLLVYEFLEGGNLDKILKEETKAIEFDWKRRLNVVEGVTNALSYMHHGCSPPIIHRDISSKNILFNLECEAHISDFGTAKFLKPYSNNWTSFAGTFGYAAPEFAYTMEVNKKCDVYSFGVLALEIIMGQHPGDLITSMSSTSSTAYNSLLKDVLDQRLPHPSNSDAEKVILIARIAFACLRESPSSRPTMEQVSKAIVMPKILTLDQFHIITLGQLLKD</sequence>
<comment type="caution">
    <text evidence="1">The sequence shown here is derived from an EMBL/GenBank/DDBJ whole genome shotgun (WGS) entry which is preliminary data.</text>
</comment>
<evidence type="ECO:0000313" key="1">
    <source>
        <dbReference type="EMBL" id="KAI4347942.1"/>
    </source>
</evidence>
<dbReference type="Proteomes" id="UP000828941">
    <property type="component" value="Chromosome 4"/>
</dbReference>
<name>A0ACB9PIR1_BAUVA</name>
<accession>A0ACB9PIR1</accession>
<reference evidence="1 2" key="1">
    <citation type="journal article" date="2022" name="DNA Res.">
        <title>Chromosomal-level genome assembly of the orchid tree Bauhinia variegata (Leguminosae; Cercidoideae) supports the allotetraploid origin hypothesis of Bauhinia.</title>
        <authorList>
            <person name="Zhong Y."/>
            <person name="Chen Y."/>
            <person name="Zheng D."/>
            <person name="Pang J."/>
            <person name="Liu Y."/>
            <person name="Luo S."/>
            <person name="Meng S."/>
            <person name="Qian L."/>
            <person name="Wei D."/>
            <person name="Dai S."/>
            <person name="Zhou R."/>
        </authorList>
    </citation>
    <scope>NUCLEOTIDE SEQUENCE [LARGE SCALE GENOMIC DNA]</scope>
    <source>
        <strain evidence="1">BV-YZ2020</strain>
    </source>
</reference>